<evidence type="ECO:0000313" key="2">
    <source>
        <dbReference type="Proteomes" id="UP000467132"/>
    </source>
</evidence>
<dbReference type="GO" id="GO:0005198">
    <property type="term" value="F:structural molecule activity"/>
    <property type="evidence" value="ECO:0007669"/>
    <property type="project" value="InterPro"/>
</dbReference>
<organism evidence="1 2">
    <name type="scientific">Senegalia massiliensis</name>
    <dbReference type="NCBI Taxonomy" id="1720316"/>
    <lineage>
        <taxon>Bacteria</taxon>
        <taxon>Bacillati</taxon>
        <taxon>Bacillota</taxon>
        <taxon>Clostridia</taxon>
        <taxon>Eubacteriales</taxon>
        <taxon>Clostridiaceae</taxon>
        <taxon>Senegalia</taxon>
    </lineage>
</organism>
<reference evidence="1 2" key="1">
    <citation type="submission" date="2018-08" db="EMBL/GenBank/DDBJ databases">
        <title>Murine metabolic-syndrome-specific gut microbial biobank.</title>
        <authorList>
            <person name="Liu C."/>
        </authorList>
    </citation>
    <scope>NUCLEOTIDE SEQUENCE [LARGE SCALE GENOMIC DNA]</scope>
    <source>
        <strain evidence="1 2">583</strain>
    </source>
</reference>
<evidence type="ECO:0000313" key="1">
    <source>
        <dbReference type="EMBL" id="NBI08071.1"/>
    </source>
</evidence>
<dbReference type="AlphaFoldDB" id="A0A845R0G7"/>
<gene>
    <name evidence="1" type="ORF">D3Z33_14520</name>
</gene>
<comment type="caution">
    <text evidence="1">The sequence shown here is derived from an EMBL/GenBank/DDBJ whole genome shotgun (WGS) entry which is preliminary data.</text>
</comment>
<proteinExistence type="predicted"/>
<sequence>MLTPKYLKGLPDNIIRIFEELEEEVIADVARRIAEGMELTETADYQIDVLAKMGYKLTDIKKEIAKSIDKSEKEVEKLLENSSYLSYQNDKELYKLGGKTLPGINDNPMMNSFIIGVIKQTKGELRNITNTLGFVDGGKFKDLDKFYKDTLDYAVFQLGSDAFDYNTVLKNTVKKLSDSGIRTIDYNSGRKYHIDSAVRMTVMTGVTQITGRMSEMNADMMYQDLMEITAHSGARPSHKEWQGQIVSRSGKPGYLTLDDIGYNSGDGFQGYNCRHGWFPYFEGISKPAYLQSDLDNIDPPPFEYDGKVYTAYEASQKQRYIGRQIKKTKRNLIAYDAAGLKEDFTAASIKLRRQKELYKDFSRKAKLRQKLDRTGVYGYNRSISSKSVWAERKERDYLQKQFSYVMKGKKRFIPTNTVFKNTKTIAGKNSNKELRDRFRLEKTYGGKAEDWDKKVGKIQSDKFIFDIHWYELEGKQYEVKLKYRGDNK</sequence>
<dbReference type="EMBL" id="QXXA01000019">
    <property type="protein sequence ID" value="NBI08071.1"/>
    <property type="molecule type" value="Genomic_DNA"/>
</dbReference>
<name>A0A845R0G7_9CLOT</name>
<dbReference type="Pfam" id="PF06152">
    <property type="entry name" value="Phage_min_cap2"/>
    <property type="match status" value="1"/>
</dbReference>
<keyword evidence="2" id="KW-1185">Reference proteome</keyword>
<dbReference type="RefSeq" id="WP_160198533.1">
    <property type="nucleotide sequence ID" value="NZ_QXXA01000019.1"/>
</dbReference>
<dbReference type="OrthoDB" id="3197444at2"/>
<dbReference type="Proteomes" id="UP000467132">
    <property type="component" value="Unassembled WGS sequence"/>
</dbReference>
<dbReference type="InterPro" id="IPR009319">
    <property type="entry name" value="Phage_A118_VSP1"/>
</dbReference>
<accession>A0A845R0G7</accession>
<protein>
    <submittedName>
        <fullName evidence="1">Minor capsid protein</fullName>
    </submittedName>
</protein>